<dbReference type="CDD" id="cd04370">
    <property type="entry name" value="BAH"/>
    <property type="match status" value="1"/>
</dbReference>
<comment type="caution">
    <text evidence="8">The sequence shown here is derived from an EMBL/GenBank/DDBJ whole genome shotgun (WGS) entry which is preliminary data.</text>
</comment>
<evidence type="ECO:0000313" key="8">
    <source>
        <dbReference type="EMBL" id="CAK9165486.1"/>
    </source>
</evidence>
<dbReference type="AlphaFoldDB" id="A0ABC8T7U8"/>
<feature type="compositionally biased region" description="Basic and acidic residues" evidence="5">
    <location>
        <begin position="610"/>
        <end position="619"/>
    </location>
</feature>
<feature type="compositionally biased region" description="Polar residues" evidence="5">
    <location>
        <begin position="575"/>
        <end position="588"/>
    </location>
</feature>
<reference evidence="8 9" key="1">
    <citation type="submission" date="2024-02" db="EMBL/GenBank/DDBJ databases">
        <authorList>
            <person name="Vignale AGUSTIN F."/>
            <person name="Sosa J E."/>
            <person name="Modenutti C."/>
        </authorList>
    </citation>
    <scope>NUCLEOTIDE SEQUENCE [LARGE SCALE GENOMIC DNA]</scope>
</reference>
<feature type="region of interest" description="Disordered" evidence="5">
    <location>
        <begin position="1"/>
        <end position="31"/>
    </location>
</feature>
<gene>
    <name evidence="8" type="ORF">ILEXP_LOCUS34652</name>
</gene>
<evidence type="ECO:0000259" key="7">
    <source>
        <dbReference type="PROSITE" id="PS51038"/>
    </source>
</evidence>
<feature type="compositionally biased region" description="Basic and acidic residues" evidence="5">
    <location>
        <begin position="224"/>
        <end position="246"/>
    </location>
</feature>
<evidence type="ECO:0000256" key="5">
    <source>
        <dbReference type="SAM" id="MobiDB-lite"/>
    </source>
</evidence>
<organism evidence="8 9">
    <name type="scientific">Ilex paraguariensis</name>
    <name type="common">yerba mate</name>
    <dbReference type="NCBI Taxonomy" id="185542"/>
    <lineage>
        <taxon>Eukaryota</taxon>
        <taxon>Viridiplantae</taxon>
        <taxon>Streptophyta</taxon>
        <taxon>Embryophyta</taxon>
        <taxon>Tracheophyta</taxon>
        <taxon>Spermatophyta</taxon>
        <taxon>Magnoliopsida</taxon>
        <taxon>eudicotyledons</taxon>
        <taxon>Gunneridae</taxon>
        <taxon>Pentapetalae</taxon>
        <taxon>asterids</taxon>
        <taxon>campanulids</taxon>
        <taxon>Aquifoliales</taxon>
        <taxon>Aquifoliaceae</taxon>
        <taxon>Ilex</taxon>
    </lineage>
</organism>
<dbReference type="PANTHER" id="PTHR47527:SF3">
    <property type="entry name" value="RING_FYVE_PHD ZINC FINGER SUPERFAMILY PROTEIN"/>
    <property type="match status" value="1"/>
</dbReference>
<proteinExistence type="predicted"/>
<accession>A0ABC8T7U8</accession>
<dbReference type="Gene3D" id="2.30.30.490">
    <property type="match status" value="1"/>
</dbReference>
<evidence type="ECO:0000259" key="6">
    <source>
        <dbReference type="PROSITE" id="PS50016"/>
    </source>
</evidence>
<dbReference type="PROSITE" id="PS50016">
    <property type="entry name" value="ZF_PHD_2"/>
    <property type="match status" value="1"/>
</dbReference>
<feature type="region of interest" description="Disordered" evidence="5">
    <location>
        <begin position="608"/>
        <end position="662"/>
    </location>
</feature>
<dbReference type="SMART" id="SM00249">
    <property type="entry name" value="PHD"/>
    <property type="match status" value="1"/>
</dbReference>
<feature type="compositionally biased region" description="Polar residues" evidence="5">
    <location>
        <begin position="185"/>
        <end position="194"/>
    </location>
</feature>
<dbReference type="Gene3D" id="3.30.40.10">
    <property type="entry name" value="Zinc/RING finger domain, C3HC4 (zinc finger)"/>
    <property type="match status" value="1"/>
</dbReference>
<feature type="region of interest" description="Disordered" evidence="5">
    <location>
        <begin position="550"/>
        <end position="589"/>
    </location>
</feature>
<dbReference type="InterPro" id="IPR011011">
    <property type="entry name" value="Znf_FYVE_PHD"/>
</dbReference>
<dbReference type="SUPFAM" id="SSF57903">
    <property type="entry name" value="FYVE/PHD zinc finger"/>
    <property type="match status" value="1"/>
</dbReference>
<dbReference type="EMBL" id="CAUOFW020004392">
    <property type="protein sequence ID" value="CAK9165486.1"/>
    <property type="molecule type" value="Genomic_DNA"/>
</dbReference>
<protein>
    <recommendedName>
        <fullName evidence="10">PHD finger protein</fullName>
    </recommendedName>
</protein>
<dbReference type="InterPro" id="IPR001025">
    <property type="entry name" value="BAH_dom"/>
</dbReference>
<dbReference type="CDD" id="cd15489">
    <property type="entry name" value="PHD_SF"/>
    <property type="match status" value="1"/>
</dbReference>
<feature type="compositionally biased region" description="Polar residues" evidence="5">
    <location>
        <begin position="160"/>
        <end position="171"/>
    </location>
</feature>
<sequence>MESTVEIESRDSFEVRSEGLGEKRLAEDGEDVELEGPVAKKGRFGGGGGVVGNMKKVAEIVMVLAAMGKMRGGRSPTVAEKEMMAEARTKLVEVCGGFAPKDVFPRDAFGTVIEDLGLNNLREQRLGFRPPKMSIAEKLLITKRKMEKSSAAYLSQRLQTNSGAATENRGTSHAVRMFPSDKPSPVSSGGFQPVSAANSTSLPYQLPTSEVRPMVSSGLTSSHLGRDSSLELPKVERPHFRLDERSNGSSYVLQAPANSSGDHTFGKTPTWSVQTQSASSAKVGSDNKVPSHTSAKVEGAADMRISPMTPQAVSSKPFTSQAPSMHQHLHGMNFVQAPSVGNGHNEIGKIVQKLLHPQLPQHPTWIPPSRDYMNKAVTCQECKQTINDVDSVLVCDACEKGFHLKCLQSSNQKAVPRGEWHCGKCLALSQGKPLPPKYGRVTRNINAPKMSSITSSVQSPVGKKMGSLAEKVSQPKISANGNSNLLSAPTGTMGNSSSHPASGLKTVLDGEMQGNDIVLSKGNIDGKPPPNHCPNNLKKASVAACVSPAGLSGERTREDKLVSESKSHSPAKSEIVTSESQAPGNAQDNDPILLANSSEIPLKQCPNDNHMLEDSEKPCGGENLNCDSDHDTKQDKQGVTQANPVEASGTSIGATDNGSSSDGLHGVDWIGDVLQVADEKTYYQSFCVNGVAYKVQDYVLFRSNNKMMPSKLQAMWEDSKTRSKWVTVHRCYFPVDLPEEVGCPPAPESNEVYESNHESTLMAAFIQGPCQVLTPSKFIEESETRALLGMEANERLRPIFLCK</sequence>
<dbReference type="PROSITE" id="PS01359">
    <property type="entry name" value="ZF_PHD_1"/>
    <property type="match status" value="1"/>
</dbReference>
<name>A0ABC8T7U8_9AQUA</name>
<keyword evidence="2 4" id="KW-0863">Zinc-finger</keyword>
<dbReference type="InterPro" id="IPR019787">
    <property type="entry name" value="Znf_PHD-finger"/>
</dbReference>
<feature type="domain" description="PHD-type" evidence="6">
    <location>
        <begin position="376"/>
        <end position="428"/>
    </location>
</feature>
<dbReference type="InterPro" id="IPR019786">
    <property type="entry name" value="Zinc_finger_PHD-type_CS"/>
</dbReference>
<keyword evidence="1" id="KW-0479">Metal-binding</keyword>
<feature type="compositionally biased region" description="Basic and acidic residues" evidence="5">
    <location>
        <begin position="627"/>
        <end position="636"/>
    </location>
</feature>
<keyword evidence="9" id="KW-1185">Reference proteome</keyword>
<evidence type="ECO:0000256" key="3">
    <source>
        <dbReference type="ARBA" id="ARBA00022833"/>
    </source>
</evidence>
<dbReference type="PANTHER" id="PTHR47527">
    <property type="entry name" value="RING/FYVE/PHD ZINC FINGER SUPERFAMILY PROTEIN"/>
    <property type="match status" value="1"/>
</dbReference>
<dbReference type="Proteomes" id="UP001642360">
    <property type="component" value="Unassembled WGS sequence"/>
</dbReference>
<keyword evidence="3" id="KW-0862">Zinc</keyword>
<feature type="domain" description="BAH" evidence="7">
    <location>
        <begin position="691"/>
        <end position="803"/>
    </location>
</feature>
<evidence type="ECO:0000313" key="9">
    <source>
        <dbReference type="Proteomes" id="UP001642360"/>
    </source>
</evidence>
<feature type="compositionally biased region" description="Polar residues" evidence="5">
    <location>
        <begin position="637"/>
        <end position="662"/>
    </location>
</feature>
<feature type="compositionally biased region" description="Basic and acidic residues" evidence="5">
    <location>
        <begin position="554"/>
        <end position="567"/>
    </location>
</feature>
<dbReference type="Pfam" id="PF01426">
    <property type="entry name" value="BAH"/>
    <property type="match status" value="1"/>
</dbReference>
<evidence type="ECO:0008006" key="10">
    <source>
        <dbReference type="Google" id="ProtNLM"/>
    </source>
</evidence>
<dbReference type="InterPro" id="IPR056699">
    <property type="entry name" value="DUF7797"/>
</dbReference>
<dbReference type="GO" id="GO:0008270">
    <property type="term" value="F:zinc ion binding"/>
    <property type="evidence" value="ECO:0007669"/>
    <property type="project" value="UniProtKB-KW"/>
</dbReference>
<evidence type="ECO:0000256" key="4">
    <source>
        <dbReference type="PROSITE-ProRule" id="PRU00146"/>
    </source>
</evidence>
<evidence type="ECO:0000256" key="1">
    <source>
        <dbReference type="ARBA" id="ARBA00022723"/>
    </source>
</evidence>
<feature type="region of interest" description="Disordered" evidence="5">
    <location>
        <begin position="160"/>
        <end position="194"/>
    </location>
</feature>
<dbReference type="InterPro" id="IPR043151">
    <property type="entry name" value="BAH_sf"/>
</dbReference>
<dbReference type="InterPro" id="IPR013083">
    <property type="entry name" value="Znf_RING/FYVE/PHD"/>
</dbReference>
<dbReference type="PROSITE" id="PS51038">
    <property type="entry name" value="BAH"/>
    <property type="match status" value="1"/>
</dbReference>
<feature type="compositionally biased region" description="Polar residues" evidence="5">
    <location>
        <begin position="247"/>
        <end position="294"/>
    </location>
</feature>
<dbReference type="Pfam" id="PF00628">
    <property type="entry name" value="PHD"/>
    <property type="match status" value="1"/>
</dbReference>
<feature type="region of interest" description="Disordered" evidence="5">
    <location>
        <begin position="517"/>
        <end position="536"/>
    </location>
</feature>
<feature type="region of interest" description="Disordered" evidence="5">
    <location>
        <begin position="214"/>
        <end position="304"/>
    </location>
</feature>
<feature type="compositionally biased region" description="Basic and acidic residues" evidence="5">
    <location>
        <begin position="7"/>
        <end position="27"/>
    </location>
</feature>
<dbReference type="InterPro" id="IPR001965">
    <property type="entry name" value="Znf_PHD"/>
</dbReference>
<dbReference type="Pfam" id="PF25073">
    <property type="entry name" value="DUF7797"/>
    <property type="match status" value="1"/>
</dbReference>
<evidence type="ECO:0000256" key="2">
    <source>
        <dbReference type="ARBA" id="ARBA00022771"/>
    </source>
</evidence>